<evidence type="ECO:0000313" key="6">
    <source>
        <dbReference type="EMBL" id="OEG12288.1"/>
    </source>
</evidence>
<dbReference type="InterPro" id="IPR028082">
    <property type="entry name" value="Peripla_BP_I"/>
</dbReference>
<dbReference type="AlphaFoldDB" id="A0A1E5GHU1"/>
<dbReference type="PATRIC" id="fig|332950.4.peg.2848"/>
<dbReference type="CDD" id="cd01392">
    <property type="entry name" value="HTH_LacI"/>
    <property type="match status" value="1"/>
</dbReference>
<reference evidence="7" key="1">
    <citation type="submission" date="2016-09" db="EMBL/GenBank/DDBJ databases">
        <authorList>
            <person name="Gulvik C.A."/>
        </authorList>
    </citation>
    <scope>NUCLEOTIDE SEQUENCE [LARGE SCALE GENOMIC DNA]</scope>
    <source>
        <strain evidence="7">LMG 8895</strain>
    </source>
</reference>
<dbReference type="PANTHER" id="PTHR30146">
    <property type="entry name" value="LACI-RELATED TRANSCRIPTIONAL REPRESSOR"/>
    <property type="match status" value="1"/>
</dbReference>
<dbReference type="CDD" id="cd06267">
    <property type="entry name" value="PBP1_LacI_sugar_binding-like"/>
    <property type="match status" value="1"/>
</dbReference>
<dbReference type="InterPro" id="IPR000843">
    <property type="entry name" value="HTH_LacI"/>
</dbReference>
<keyword evidence="2" id="KW-0238">DNA-binding</keyword>
<dbReference type="Gene3D" id="3.40.50.2300">
    <property type="match status" value="2"/>
</dbReference>
<proteinExistence type="predicted"/>
<dbReference type="SUPFAM" id="SSF53822">
    <property type="entry name" value="Periplasmic binding protein-like I"/>
    <property type="match status" value="1"/>
</dbReference>
<dbReference type="InterPro" id="IPR046335">
    <property type="entry name" value="LacI/GalR-like_sensor"/>
</dbReference>
<dbReference type="PROSITE" id="PS50932">
    <property type="entry name" value="HTH_LACI_2"/>
    <property type="match status" value="1"/>
</dbReference>
<dbReference type="OrthoDB" id="9775106at2"/>
<evidence type="ECO:0000259" key="4">
    <source>
        <dbReference type="PROSITE" id="PS50932"/>
    </source>
</evidence>
<dbReference type="GO" id="GO:0000976">
    <property type="term" value="F:transcription cis-regulatory region binding"/>
    <property type="evidence" value="ECO:0007669"/>
    <property type="project" value="TreeGrafter"/>
</dbReference>
<dbReference type="EMBL" id="MIJY01000034">
    <property type="protein sequence ID" value="OEG12288.1"/>
    <property type="molecule type" value="Genomic_DNA"/>
</dbReference>
<keyword evidence="1" id="KW-0805">Transcription regulation</keyword>
<feature type="domain" description="HTH lacI-type" evidence="4">
    <location>
        <begin position="3"/>
        <end position="57"/>
    </location>
</feature>
<protein>
    <submittedName>
        <fullName evidence="6">Transcriptional regulator</fullName>
    </submittedName>
</protein>
<organism evidence="6 7">
    <name type="scientific">Enterococcus termitis</name>
    <dbReference type="NCBI Taxonomy" id="332950"/>
    <lineage>
        <taxon>Bacteria</taxon>
        <taxon>Bacillati</taxon>
        <taxon>Bacillota</taxon>
        <taxon>Bacilli</taxon>
        <taxon>Lactobacillales</taxon>
        <taxon>Enterococcaceae</taxon>
        <taxon>Enterococcus</taxon>
    </lineage>
</organism>
<gene>
    <name evidence="6" type="ORF">BCR25_07020</name>
</gene>
<dbReference type="InterPro" id="IPR001387">
    <property type="entry name" value="Cro/C1-type_HTH"/>
</dbReference>
<keyword evidence="3" id="KW-0804">Transcription</keyword>
<sequence length="339" mass="38242">MRATIRDVAKKAGVSIATVSKVFNGYTDINNETKEKIFEVAKTLDYTPNMAARTLSSKKQQTIALILNELNFNRKSTMPMEVLNGVYKFTEQSDFEFVFYGTSTEKQESKTFRQFCNEHNITGAVIQGLKMTDPYYYEIQETDLPTVLIDIVSDNPKVGTVSIDNQAASLKAVNYLLSQGHQHIGMINGSRDANVSILREQGYREALQENEMLINEAYIQYANFDEDITFLITKNLLSNHKEITALFCASDIMAIGAMRAVKDMGKRVPEDISIIGFDDIILASYVTPRLTSIAQNMEEIGFEAAKLLTDIIDKNETNAKTRRTVPYEIKYRESVSPNK</sequence>
<dbReference type="Pfam" id="PF00356">
    <property type="entry name" value="LacI"/>
    <property type="match status" value="1"/>
</dbReference>
<dbReference type="SMART" id="SM00354">
    <property type="entry name" value="HTH_LACI"/>
    <property type="match status" value="1"/>
</dbReference>
<name>A0A1E5GHU1_9ENTE</name>
<dbReference type="InterPro" id="IPR010982">
    <property type="entry name" value="Lambda_DNA-bd_dom_sf"/>
</dbReference>
<dbReference type="PROSITE" id="PS50943">
    <property type="entry name" value="HTH_CROC1"/>
    <property type="match status" value="1"/>
</dbReference>
<accession>A0A1E5GHU1</accession>
<dbReference type="Pfam" id="PF13377">
    <property type="entry name" value="Peripla_BP_3"/>
    <property type="match status" value="1"/>
</dbReference>
<dbReference type="Proteomes" id="UP000095094">
    <property type="component" value="Unassembled WGS sequence"/>
</dbReference>
<evidence type="ECO:0000259" key="5">
    <source>
        <dbReference type="PROSITE" id="PS50943"/>
    </source>
</evidence>
<dbReference type="Gene3D" id="1.10.260.40">
    <property type="entry name" value="lambda repressor-like DNA-binding domains"/>
    <property type="match status" value="1"/>
</dbReference>
<evidence type="ECO:0000256" key="1">
    <source>
        <dbReference type="ARBA" id="ARBA00023015"/>
    </source>
</evidence>
<evidence type="ECO:0000256" key="3">
    <source>
        <dbReference type="ARBA" id="ARBA00023163"/>
    </source>
</evidence>
<evidence type="ECO:0000256" key="2">
    <source>
        <dbReference type="ARBA" id="ARBA00023125"/>
    </source>
</evidence>
<dbReference type="PANTHER" id="PTHR30146:SF109">
    <property type="entry name" value="HTH-TYPE TRANSCRIPTIONAL REGULATOR GALS"/>
    <property type="match status" value="1"/>
</dbReference>
<evidence type="ECO:0000313" key="7">
    <source>
        <dbReference type="Proteomes" id="UP000095094"/>
    </source>
</evidence>
<keyword evidence="7" id="KW-1185">Reference proteome</keyword>
<dbReference type="SUPFAM" id="SSF47413">
    <property type="entry name" value="lambda repressor-like DNA-binding domains"/>
    <property type="match status" value="1"/>
</dbReference>
<comment type="caution">
    <text evidence="6">The sequence shown here is derived from an EMBL/GenBank/DDBJ whole genome shotgun (WGS) entry which is preliminary data.</text>
</comment>
<dbReference type="GO" id="GO:0003700">
    <property type="term" value="F:DNA-binding transcription factor activity"/>
    <property type="evidence" value="ECO:0007669"/>
    <property type="project" value="TreeGrafter"/>
</dbReference>
<feature type="domain" description="HTH cro/C1-type" evidence="5">
    <location>
        <begin position="4"/>
        <end position="37"/>
    </location>
</feature>
<dbReference type="RefSeq" id="WP_069663993.1">
    <property type="nucleotide sequence ID" value="NZ_JBHUJJ010000001.1"/>
</dbReference>
<dbReference type="PRINTS" id="PR00036">
    <property type="entry name" value="HTHLACI"/>
</dbReference>